<name>A0A1Y3GD89_9EURY</name>
<dbReference type="Pfam" id="PF05175">
    <property type="entry name" value="MTS"/>
    <property type="match status" value="1"/>
</dbReference>
<dbReference type="PRINTS" id="PR00507">
    <property type="entry name" value="N12N6MTFRASE"/>
</dbReference>
<dbReference type="InterPro" id="IPR007848">
    <property type="entry name" value="Small_mtfrase_dom"/>
</dbReference>
<accession>A0A1Y3GD89</accession>
<dbReference type="RefSeq" id="WP_086637458.1">
    <property type="nucleotide sequence ID" value="NZ_MRZU01000004.1"/>
</dbReference>
<dbReference type="Gene3D" id="3.40.50.150">
    <property type="entry name" value="Vaccinia Virus protein VP39"/>
    <property type="match status" value="1"/>
</dbReference>
<keyword evidence="2" id="KW-0808">Transferase</keyword>
<dbReference type="EMBL" id="MRZU01000004">
    <property type="protein sequence ID" value="OUJ18164.1"/>
    <property type="molecule type" value="Genomic_DNA"/>
</dbReference>
<keyword evidence="3" id="KW-1185">Reference proteome</keyword>
<dbReference type="GO" id="GO:0032259">
    <property type="term" value="P:methylation"/>
    <property type="evidence" value="ECO:0007669"/>
    <property type="project" value="UniProtKB-KW"/>
</dbReference>
<proteinExistence type="predicted"/>
<keyword evidence="2" id="KW-0489">Methyltransferase</keyword>
<dbReference type="SUPFAM" id="SSF53335">
    <property type="entry name" value="S-adenosyl-L-methionine-dependent methyltransferases"/>
    <property type="match status" value="1"/>
</dbReference>
<protein>
    <submittedName>
        <fullName evidence="2">Putative RNA methylase</fullName>
    </submittedName>
</protein>
<dbReference type="InterPro" id="IPR029063">
    <property type="entry name" value="SAM-dependent_MTases_sf"/>
</dbReference>
<dbReference type="Proteomes" id="UP000195137">
    <property type="component" value="Unassembled WGS sequence"/>
</dbReference>
<feature type="domain" description="Methyltransferase small" evidence="1">
    <location>
        <begin position="36"/>
        <end position="137"/>
    </location>
</feature>
<dbReference type="PANTHER" id="PTHR23290:SF0">
    <property type="entry name" value="RRNA N6-ADENOSINE-METHYLTRANSFERASE METTL5"/>
    <property type="match status" value="1"/>
</dbReference>
<reference evidence="2 3" key="1">
    <citation type="submission" date="2016-12" db="EMBL/GenBank/DDBJ databases">
        <title>Discovery of methanogenic haloarchaea.</title>
        <authorList>
            <person name="Sorokin D.Y."/>
            <person name="Makarova K.S."/>
            <person name="Abbas B."/>
            <person name="Ferrer M."/>
            <person name="Golyshin P.N."/>
        </authorList>
    </citation>
    <scope>NUCLEOTIDE SEQUENCE [LARGE SCALE GENOMIC DNA]</scope>
    <source>
        <strain evidence="2">AMET1</strain>
    </source>
</reference>
<organism evidence="2 3">
    <name type="scientific">Methanonatronarchaeum thermophilum</name>
    <dbReference type="NCBI Taxonomy" id="1927129"/>
    <lineage>
        <taxon>Archaea</taxon>
        <taxon>Methanobacteriati</taxon>
        <taxon>Methanobacteriota</taxon>
        <taxon>Methanonatronarchaeia</taxon>
        <taxon>Methanonatronarchaeales</taxon>
        <taxon>Methanonatronarchaeaceae</taxon>
        <taxon>Methanonatronarchaeum</taxon>
    </lineage>
</organism>
<sequence>MNKKQLEIKLTQLNGFKKPNPKLEQYQTPPGIVASIVYLAYMQGNIKNKTITDLGCGTGAFAIAAKLMGAKKTIGVDIDPEPLKTAKKNAQKLDLDITWIEKNVKNYSGTSDTVLQNPPFGAQKKGSDREFIKTALKTAKTTYSIHNQGTHQFIKKYIKQHGGHISEKTTLSFPIGRTFNFHKKKQKPVKVNLYKFIRDS</sequence>
<evidence type="ECO:0000313" key="2">
    <source>
        <dbReference type="EMBL" id="OUJ18164.1"/>
    </source>
</evidence>
<dbReference type="AlphaFoldDB" id="A0A1Y3GD89"/>
<dbReference type="InterPro" id="IPR051720">
    <property type="entry name" value="rRNA_MeTrfase/Polyamine_Synth"/>
</dbReference>
<evidence type="ECO:0000259" key="1">
    <source>
        <dbReference type="Pfam" id="PF05175"/>
    </source>
</evidence>
<gene>
    <name evidence="2" type="ORF">AMET1_1067</name>
</gene>
<dbReference type="CDD" id="cd02440">
    <property type="entry name" value="AdoMet_MTases"/>
    <property type="match status" value="1"/>
</dbReference>
<comment type="caution">
    <text evidence="2">The sequence shown here is derived from an EMBL/GenBank/DDBJ whole genome shotgun (WGS) entry which is preliminary data.</text>
</comment>
<evidence type="ECO:0000313" key="3">
    <source>
        <dbReference type="Proteomes" id="UP000195137"/>
    </source>
</evidence>
<dbReference type="OrthoDB" id="31271at2157"/>
<dbReference type="PANTHER" id="PTHR23290">
    <property type="entry name" value="RRNA N6-ADENOSINE-METHYLTRANSFERASE METTL5"/>
    <property type="match status" value="1"/>
</dbReference>
<dbReference type="GO" id="GO:0008168">
    <property type="term" value="F:methyltransferase activity"/>
    <property type="evidence" value="ECO:0007669"/>
    <property type="project" value="UniProtKB-KW"/>
</dbReference>